<evidence type="ECO:0008006" key="4">
    <source>
        <dbReference type="Google" id="ProtNLM"/>
    </source>
</evidence>
<evidence type="ECO:0000313" key="3">
    <source>
        <dbReference type="Proteomes" id="UP000005438"/>
    </source>
</evidence>
<organism evidence="2 3">
    <name type="scientific">Niastella koreensis (strain DSM 17620 / KACC 11465 / NBRC 106392 / GR20-10)</name>
    <dbReference type="NCBI Taxonomy" id="700598"/>
    <lineage>
        <taxon>Bacteria</taxon>
        <taxon>Pseudomonadati</taxon>
        <taxon>Bacteroidota</taxon>
        <taxon>Chitinophagia</taxon>
        <taxon>Chitinophagales</taxon>
        <taxon>Chitinophagaceae</taxon>
        <taxon>Niastella</taxon>
    </lineage>
</organism>
<evidence type="ECO:0000313" key="2">
    <source>
        <dbReference type="EMBL" id="AEV96963.1"/>
    </source>
</evidence>
<proteinExistence type="predicted"/>
<sequence>MSHSHERHEKICLNCNAALYGRYCHVCGQENIEPKETVWGLISHFFYDITHFDGKFFSTTRLLITRPGFLPKEYLEGRRARYLHPIRMYVFSSALFFLCLYSVFHFHGMEGSDEDKKDKKDKLGIITALPDSVRAKALNKAKTAADTAAVLNALDLAKPYMRTVEKEKEKKTDTIPLYTKKIRKKNYNFNLINPKAEYASVREYDSVQKTLPKAERDGWVQRQGKHREIELNARYKGDQQAMWRDLLEKFVHTFPYLLFISLPLYAFYLKLLYVRRKQFLYVTHGIFLIYLYIFTFIDLLVYFGLNQVHESMDWDWVGWIEAVVLLYGVWYAYKAMRKFYGQGTGKTMLKFIILNTCAFWSIIFLFMAFFLFAVFKF</sequence>
<dbReference type="EMBL" id="CP003178">
    <property type="protein sequence ID" value="AEV96963.1"/>
    <property type="molecule type" value="Genomic_DNA"/>
</dbReference>
<feature type="transmembrane region" description="Helical" evidence="1">
    <location>
        <begin position="253"/>
        <end position="273"/>
    </location>
</feature>
<dbReference type="STRING" id="700598.Niako_0568"/>
<feature type="transmembrane region" description="Helical" evidence="1">
    <location>
        <begin position="88"/>
        <end position="107"/>
    </location>
</feature>
<keyword evidence="1" id="KW-1133">Transmembrane helix</keyword>
<dbReference type="Pfam" id="PF12412">
    <property type="entry name" value="DUF3667"/>
    <property type="match status" value="1"/>
</dbReference>
<feature type="transmembrane region" description="Helical" evidence="1">
    <location>
        <begin position="285"/>
        <end position="304"/>
    </location>
</feature>
<dbReference type="Proteomes" id="UP000005438">
    <property type="component" value="Chromosome"/>
</dbReference>
<name>G8T910_NIAKG</name>
<keyword evidence="1" id="KW-0472">Membrane</keyword>
<dbReference type="eggNOG" id="COG1566">
    <property type="taxonomic scope" value="Bacteria"/>
</dbReference>
<dbReference type="AlphaFoldDB" id="G8T910"/>
<accession>G8T910</accession>
<reference evidence="2 3" key="1">
    <citation type="submission" date="2011-12" db="EMBL/GenBank/DDBJ databases">
        <title>The complete genome of Niastella koreensis GR20-10.</title>
        <authorList>
            <consortium name="US DOE Joint Genome Institute (JGI-PGF)"/>
            <person name="Lucas S."/>
            <person name="Han J."/>
            <person name="Lapidus A."/>
            <person name="Bruce D."/>
            <person name="Goodwin L."/>
            <person name="Pitluck S."/>
            <person name="Peters L."/>
            <person name="Kyrpides N."/>
            <person name="Mavromatis K."/>
            <person name="Ivanova N."/>
            <person name="Mikhailova N."/>
            <person name="Davenport K."/>
            <person name="Saunders E."/>
            <person name="Detter J.C."/>
            <person name="Tapia R."/>
            <person name="Han C."/>
            <person name="Land M."/>
            <person name="Hauser L."/>
            <person name="Markowitz V."/>
            <person name="Cheng J.-F."/>
            <person name="Hugenholtz P."/>
            <person name="Woyke T."/>
            <person name="Wu D."/>
            <person name="Tindall B."/>
            <person name="Pomrenke H."/>
            <person name="Brambilla E."/>
            <person name="Klenk H.-P."/>
            <person name="Eisen J.A."/>
        </authorList>
    </citation>
    <scope>NUCLEOTIDE SEQUENCE [LARGE SCALE GENOMIC DNA]</scope>
    <source>
        <strain evidence="3">DSM 17620 / KACC 11465 / NBRC 106392 / GR20-10</strain>
    </source>
</reference>
<feature type="transmembrane region" description="Helical" evidence="1">
    <location>
        <begin position="316"/>
        <end position="333"/>
    </location>
</feature>
<dbReference type="RefSeq" id="WP_014216877.1">
    <property type="nucleotide sequence ID" value="NC_016609.1"/>
</dbReference>
<dbReference type="KEGG" id="nko:Niako_0568"/>
<gene>
    <name evidence="2" type="ordered locus">Niako_0568</name>
</gene>
<dbReference type="HOGENOM" id="CLU_046825_0_0_10"/>
<dbReference type="InterPro" id="IPR022134">
    <property type="entry name" value="DUF3667"/>
</dbReference>
<evidence type="ECO:0000256" key="1">
    <source>
        <dbReference type="SAM" id="Phobius"/>
    </source>
</evidence>
<keyword evidence="1" id="KW-0812">Transmembrane</keyword>
<protein>
    <recommendedName>
        <fullName evidence="4">DUF3667 domain-containing protein</fullName>
    </recommendedName>
</protein>
<feature type="transmembrane region" description="Helical" evidence="1">
    <location>
        <begin position="353"/>
        <end position="375"/>
    </location>
</feature>